<comment type="catalytic activity">
    <reaction evidence="4">
        <text>alpha,alpha-trehalose 6-phosphate + H2O = alpha,alpha-trehalose + phosphate</text>
        <dbReference type="Rhea" id="RHEA:23420"/>
        <dbReference type="ChEBI" id="CHEBI:15377"/>
        <dbReference type="ChEBI" id="CHEBI:16551"/>
        <dbReference type="ChEBI" id="CHEBI:43474"/>
        <dbReference type="ChEBI" id="CHEBI:58429"/>
        <dbReference type="EC" id="3.1.3.12"/>
    </reaction>
</comment>
<evidence type="ECO:0000313" key="5">
    <source>
        <dbReference type="EMBL" id="ACB95599.1"/>
    </source>
</evidence>
<dbReference type="Gene3D" id="3.30.70.1020">
    <property type="entry name" value="Trehalose-6-phosphate phosphatase related protein, domain 2"/>
    <property type="match status" value="1"/>
</dbReference>
<dbReference type="GO" id="GO:0046872">
    <property type="term" value="F:metal ion binding"/>
    <property type="evidence" value="ECO:0007669"/>
    <property type="project" value="UniProtKB-KW"/>
</dbReference>
<protein>
    <recommendedName>
        <fullName evidence="4">Trehalose 6-phosphate phosphatase</fullName>
        <ecNumber evidence="4">3.1.3.12</ecNumber>
    </recommendedName>
</protein>
<dbReference type="InterPro" id="IPR036412">
    <property type="entry name" value="HAD-like_sf"/>
</dbReference>
<proteinExistence type="inferred from homology"/>
<dbReference type="STRING" id="395963.Bind_1976"/>
<dbReference type="InterPro" id="IPR003337">
    <property type="entry name" value="Trehalose_PPase"/>
</dbReference>
<comment type="function">
    <text evidence="4">Removes the phosphate from trehalose 6-phosphate to produce free trehalose.</text>
</comment>
<name>B2IF34_BEII9</name>
<keyword evidence="6" id="KW-1185">Reference proteome</keyword>
<dbReference type="PANTHER" id="PTHR43768:SF3">
    <property type="entry name" value="TREHALOSE 6-PHOSPHATE PHOSPHATASE"/>
    <property type="match status" value="1"/>
</dbReference>
<dbReference type="CDD" id="cd01627">
    <property type="entry name" value="HAD_TPP"/>
    <property type="match status" value="1"/>
</dbReference>
<dbReference type="RefSeq" id="WP_012384955.1">
    <property type="nucleotide sequence ID" value="NC_010581.1"/>
</dbReference>
<dbReference type="EC" id="3.1.3.12" evidence="4"/>
<dbReference type="PANTHER" id="PTHR43768">
    <property type="entry name" value="TREHALOSE 6-PHOSPHATE PHOSPHATASE"/>
    <property type="match status" value="1"/>
</dbReference>
<keyword evidence="4" id="KW-0479">Metal-binding</keyword>
<accession>B2IF34</accession>
<reference evidence="5 6" key="2">
    <citation type="journal article" date="2010" name="J. Bacteriol.">
        <title>Complete genome sequence of Beijerinckia indica subsp. indica.</title>
        <authorList>
            <person name="Tamas I."/>
            <person name="Dedysh S.N."/>
            <person name="Liesack W."/>
            <person name="Stott M.B."/>
            <person name="Alam M."/>
            <person name="Murrell J.C."/>
            <person name="Dunfield P.F."/>
        </authorList>
    </citation>
    <scope>NUCLEOTIDE SEQUENCE [LARGE SCALE GENOMIC DNA]</scope>
    <source>
        <strain evidence="6">ATCC 9039 / DSM 1715 / NCIMB 8712</strain>
    </source>
</reference>
<dbReference type="Gene3D" id="3.40.50.1000">
    <property type="entry name" value="HAD superfamily/HAD-like"/>
    <property type="match status" value="1"/>
</dbReference>
<keyword evidence="3 4" id="KW-0378">Hydrolase</keyword>
<dbReference type="Pfam" id="PF02358">
    <property type="entry name" value="Trehalose_PPase"/>
    <property type="match status" value="1"/>
</dbReference>
<dbReference type="OrthoDB" id="9814913at2"/>
<dbReference type="AlphaFoldDB" id="B2IF34"/>
<evidence type="ECO:0000256" key="4">
    <source>
        <dbReference type="RuleBase" id="RU361117"/>
    </source>
</evidence>
<dbReference type="InterPro" id="IPR023214">
    <property type="entry name" value="HAD_sf"/>
</dbReference>
<gene>
    <name evidence="5" type="ordered locus">Bind_1976</name>
</gene>
<dbReference type="HOGENOM" id="CLU_037265_2_0_5"/>
<comment type="cofactor">
    <cofactor evidence="4">
        <name>Mg(2+)</name>
        <dbReference type="ChEBI" id="CHEBI:18420"/>
    </cofactor>
</comment>
<dbReference type="EMBL" id="CP001016">
    <property type="protein sequence ID" value="ACB95599.1"/>
    <property type="molecule type" value="Genomic_DNA"/>
</dbReference>
<evidence type="ECO:0000313" key="6">
    <source>
        <dbReference type="Proteomes" id="UP000001695"/>
    </source>
</evidence>
<dbReference type="KEGG" id="bid:Bind_1976"/>
<reference evidence="6" key="1">
    <citation type="submission" date="2008-03" db="EMBL/GenBank/DDBJ databases">
        <title>Complete sequence of chromosome of Beijerinckia indica subsp. indica ATCC 9039.</title>
        <authorList>
            <consortium name="US DOE Joint Genome Institute"/>
            <person name="Copeland A."/>
            <person name="Lucas S."/>
            <person name="Lapidus A."/>
            <person name="Glavina del Rio T."/>
            <person name="Dalin E."/>
            <person name="Tice H."/>
            <person name="Bruce D."/>
            <person name="Goodwin L."/>
            <person name="Pitluck S."/>
            <person name="LaButti K."/>
            <person name="Schmutz J."/>
            <person name="Larimer F."/>
            <person name="Land M."/>
            <person name="Hauser L."/>
            <person name="Kyrpides N."/>
            <person name="Mikhailova N."/>
            <person name="Dunfield P.F."/>
            <person name="Dedysh S.N."/>
            <person name="Liesack W."/>
            <person name="Saw J.H."/>
            <person name="Alam M."/>
            <person name="Chen Y."/>
            <person name="Murrell J.C."/>
            <person name="Richardson P."/>
        </authorList>
    </citation>
    <scope>NUCLEOTIDE SEQUENCE [LARGE SCALE GENOMIC DNA]</scope>
    <source>
        <strain evidence="6">ATCC 9039 / DSM 1715 / NCIMB 8712</strain>
    </source>
</reference>
<dbReference type="UniPathway" id="UPA00299"/>
<dbReference type="GO" id="GO:0004805">
    <property type="term" value="F:trehalose-phosphatase activity"/>
    <property type="evidence" value="ECO:0007669"/>
    <property type="project" value="UniProtKB-EC"/>
</dbReference>
<dbReference type="SUPFAM" id="SSF56784">
    <property type="entry name" value="HAD-like"/>
    <property type="match status" value="1"/>
</dbReference>
<evidence type="ECO:0000256" key="1">
    <source>
        <dbReference type="ARBA" id="ARBA00005199"/>
    </source>
</evidence>
<organism evidence="5 6">
    <name type="scientific">Beijerinckia indica subsp. indica (strain ATCC 9039 / DSM 1715 / NCIMB 8712)</name>
    <dbReference type="NCBI Taxonomy" id="395963"/>
    <lineage>
        <taxon>Bacteria</taxon>
        <taxon>Pseudomonadati</taxon>
        <taxon>Pseudomonadota</taxon>
        <taxon>Alphaproteobacteria</taxon>
        <taxon>Hyphomicrobiales</taxon>
        <taxon>Beijerinckiaceae</taxon>
        <taxon>Beijerinckia</taxon>
    </lineage>
</organism>
<comment type="similarity">
    <text evidence="2 4">Belongs to the trehalose phosphatase family.</text>
</comment>
<dbReference type="eggNOG" id="COG1877">
    <property type="taxonomic scope" value="Bacteria"/>
</dbReference>
<evidence type="ECO:0000256" key="3">
    <source>
        <dbReference type="ARBA" id="ARBA00022801"/>
    </source>
</evidence>
<dbReference type="NCBIfam" id="TIGR01484">
    <property type="entry name" value="HAD-SF-IIB"/>
    <property type="match status" value="1"/>
</dbReference>
<evidence type="ECO:0000256" key="2">
    <source>
        <dbReference type="ARBA" id="ARBA00008770"/>
    </source>
</evidence>
<dbReference type="InterPro" id="IPR044651">
    <property type="entry name" value="OTSB-like"/>
</dbReference>
<sequence length="261" mass="28574">MLEPTARIKDTTIKDTKPAAEPGLWKLMPCSTSAFFFDVDGTLLDIKPHPADVVADAGLKSLLLQLAAKTKGALALVSGRMIEDIDRIFVPLVLPAAGLHGGQIRLSQTVEMLASRQNIDLARPEVSAFVDKFQGLMLEDKGATLAIHFRQCPELSEIVRISVEELASRHGLEAQEGKMVVELKPSAFDKGTAITNFLTEPPFFGRRPVFFGDDLTDEKGFEAVNRVGGISVKIGSFETPTKALYRLAEPSALRWQIEQMI</sequence>
<keyword evidence="4" id="KW-0460">Magnesium</keyword>
<dbReference type="NCBIfam" id="TIGR00685">
    <property type="entry name" value="T6PP"/>
    <property type="match status" value="1"/>
</dbReference>
<dbReference type="GO" id="GO:0005992">
    <property type="term" value="P:trehalose biosynthetic process"/>
    <property type="evidence" value="ECO:0007669"/>
    <property type="project" value="UniProtKB-UniPathway"/>
</dbReference>
<dbReference type="Proteomes" id="UP000001695">
    <property type="component" value="Chromosome"/>
</dbReference>
<dbReference type="InterPro" id="IPR006379">
    <property type="entry name" value="HAD-SF_hydro_IIB"/>
</dbReference>
<comment type="pathway">
    <text evidence="1 4">Glycan biosynthesis; trehalose biosynthesis.</text>
</comment>